<evidence type="ECO:0000313" key="5">
    <source>
        <dbReference type="EMBL" id="KHD05878.1"/>
    </source>
</evidence>
<dbReference type="InterPro" id="IPR036597">
    <property type="entry name" value="Fido-like_dom_sf"/>
</dbReference>
<feature type="domain" description="Fido" evidence="4">
    <location>
        <begin position="355"/>
        <end position="499"/>
    </location>
</feature>
<dbReference type="InterPro" id="IPR003812">
    <property type="entry name" value="Fido"/>
</dbReference>
<evidence type="ECO:0000256" key="1">
    <source>
        <dbReference type="PIRSR" id="PIRSR640198-1"/>
    </source>
</evidence>
<dbReference type="SUPFAM" id="SSF140931">
    <property type="entry name" value="Fic-like"/>
    <property type="match status" value="1"/>
</dbReference>
<feature type="active site" evidence="1">
    <location>
        <position position="441"/>
    </location>
</feature>
<reference evidence="5 6" key="1">
    <citation type="journal article" date="2016" name="Front. Microbiol.">
        <title>Single-Cell (Meta-)Genomics of a Dimorphic Candidatus Thiomargarita nelsonii Reveals Genomic Plasticity.</title>
        <authorList>
            <person name="Flood B.E."/>
            <person name="Fliss P."/>
            <person name="Jones D.S."/>
            <person name="Dick G.J."/>
            <person name="Jain S."/>
            <person name="Kaster A.K."/>
            <person name="Winkel M."/>
            <person name="Mussmann M."/>
            <person name="Bailey J."/>
        </authorList>
    </citation>
    <scope>NUCLEOTIDE SEQUENCE [LARGE SCALE GENOMIC DNA]</scope>
    <source>
        <strain evidence="5">Hydrate Ridge</strain>
    </source>
</reference>
<dbReference type="EMBL" id="JSZA02000065">
    <property type="protein sequence ID" value="KHD05878.1"/>
    <property type="molecule type" value="Genomic_DNA"/>
</dbReference>
<keyword evidence="2" id="KW-0067">ATP-binding</keyword>
<gene>
    <name evidence="5" type="ORF">PN36_17220</name>
</gene>
<keyword evidence="2" id="KW-0547">Nucleotide-binding</keyword>
<dbReference type="PANTHER" id="PTHR13504">
    <property type="entry name" value="FIDO DOMAIN-CONTAINING PROTEIN DDB_G0283145"/>
    <property type="match status" value="1"/>
</dbReference>
<dbReference type="Pfam" id="PF02661">
    <property type="entry name" value="Fic"/>
    <property type="match status" value="1"/>
</dbReference>
<keyword evidence="6" id="KW-1185">Reference proteome</keyword>
<name>A0A0A6P536_9GAMM</name>
<dbReference type="InterPro" id="IPR040198">
    <property type="entry name" value="Fido_containing"/>
</dbReference>
<accession>A0A0A6P536</accession>
<comment type="caution">
    <text evidence="5">The sequence shown here is derived from an EMBL/GenBank/DDBJ whole genome shotgun (WGS) entry which is preliminary data.</text>
</comment>
<evidence type="ECO:0000256" key="3">
    <source>
        <dbReference type="PIRSR" id="PIRSR640198-3"/>
    </source>
</evidence>
<feature type="site" description="Important for autoinhibition of adenylyltransferase activity" evidence="3">
    <location>
        <position position="301"/>
    </location>
</feature>
<sequence>MAKPSEKLAESLNVLHNLQERGIVAIRSGDLTRTDRERLYQNGFLREVIKGWYIPSRPDEASGESTAWYTSFWPFCAAYLQHLKGNDWCLSPEQSLSLHAENWTVPKQLLVRATKARNNITKLPHGTSLFDIRALIPKDKKLIDKSGLRLFSLPAALITCSSRYFKQNPNDIRAALSKISDASEVLEQLLEGTHSTIAGRLAGAFRNIGRNRIADDILNTMRAAGYNVRENDPFDTQAPILFSAREQSPYVNRIRLMWHEMRELIIERFPEAPGLPKNIEAYRKHVEDVYITDAYHSLSIEGYRVSPALIERVRSGNWKPDTNDRENHNALAARGYWQAYQSVRKSIGKVLHGDIPGTVVDDDHRTWYREMFAPVVTAGILNPADLAGYRNGPIYIRNSMHAPPSQEAVRDAMPAFFDLLREEQEASVRVVLGQFIFVYIHPYMDGNGRMGRFLMNVMLASGGYPWIIIPLDERHIYMAALEEASVSQNIAPFTDFLADIVKAGLKGMRLPDLPFSQ</sequence>
<proteinExistence type="predicted"/>
<dbReference type="AlphaFoldDB" id="A0A0A6P536"/>
<evidence type="ECO:0000256" key="2">
    <source>
        <dbReference type="PIRSR" id="PIRSR640198-2"/>
    </source>
</evidence>
<dbReference type="Gene3D" id="1.10.3290.10">
    <property type="entry name" value="Fido-like domain"/>
    <property type="match status" value="1"/>
</dbReference>
<dbReference type="Proteomes" id="UP000030428">
    <property type="component" value="Unassembled WGS sequence"/>
</dbReference>
<dbReference type="GO" id="GO:0005524">
    <property type="term" value="F:ATP binding"/>
    <property type="evidence" value="ECO:0007669"/>
    <property type="project" value="UniProtKB-KW"/>
</dbReference>
<feature type="binding site" evidence="2">
    <location>
        <begin position="445"/>
        <end position="452"/>
    </location>
    <ligand>
        <name>ATP</name>
        <dbReference type="ChEBI" id="CHEBI:30616"/>
    </ligand>
</feature>
<evidence type="ECO:0000313" key="6">
    <source>
        <dbReference type="Proteomes" id="UP000030428"/>
    </source>
</evidence>
<dbReference type="PANTHER" id="PTHR13504:SF38">
    <property type="entry name" value="FIDO DOMAIN-CONTAINING PROTEIN"/>
    <property type="match status" value="1"/>
</dbReference>
<evidence type="ECO:0000259" key="4">
    <source>
        <dbReference type="PROSITE" id="PS51459"/>
    </source>
</evidence>
<organism evidence="5 6">
    <name type="scientific">Candidatus Thiomargarita nelsonii</name>
    <dbReference type="NCBI Taxonomy" id="1003181"/>
    <lineage>
        <taxon>Bacteria</taxon>
        <taxon>Pseudomonadati</taxon>
        <taxon>Pseudomonadota</taxon>
        <taxon>Gammaproteobacteria</taxon>
        <taxon>Thiotrichales</taxon>
        <taxon>Thiotrichaceae</taxon>
        <taxon>Thiomargarita</taxon>
    </lineage>
</organism>
<protein>
    <submittedName>
        <fullName evidence="5">Fic family protein</fullName>
    </submittedName>
</protein>
<dbReference type="PROSITE" id="PS51459">
    <property type="entry name" value="FIDO"/>
    <property type="match status" value="1"/>
</dbReference>